<evidence type="ECO:0000256" key="1">
    <source>
        <dbReference type="SAM" id="MobiDB-lite"/>
    </source>
</evidence>
<dbReference type="EnsemblFungi" id="MAPG_01932T0">
    <property type="protein sequence ID" value="MAPG_01932T0"/>
    <property type="gene ID" value="MAPG_01932"/>
</dbReference>
<organism evidence="3 4">
    <name type="scientific">Magnaporthiopsis poae (strain ATCC 64411 / 73-15)</name>
    <name type="common">Kentucky bluegrass fungus</name>
    <name type="synonym">Magnaporthe poae</name>
    <dbReference type="NCBI Taxonomy" id="644358"/>
    <lineage>
        <taxon>Eukaryota</taxon>
        <taxon>Fungi</taxon>
        <taxon>Dikarya</taxon>
        <taxon>Ascomycota</taxon>
        <taxon>Pezizomycotina</taxon>
        <taxon>Sordariomycetes</taxon>
        <taxon>Sordariomycetidae</taxon>
        <taxon>Magnaporthales</taxon>
        <taxon>Magnaporthaceae</taxon>
        <taxon>Magnaporthiopsis</taxon>
    </lineage>
</organism>
<sequence>MTAEEKADYAREVRRRALAAKAETEDPTTLIATPESSSSIGSKRRRDKNESDALSASKQKHVTQDEEGLPRTRN</sequence>
<feature type="compositionally biased region" description="Polar residues" evidence="1">
    <location>
        <begin position="30"/>
        <end position="41"/>
    </location>
</feature>
<dbReference type="AlphaFoldDB" id="A0A0C4DQ01"/>
<accession>A0A0C4DQ01</accession>
<gene>
    <name evidence="2" type="ORF">MAPG_01932</name>
</gene>
<dbReference type="VEuPathDB" id="FungiDB:MAPG_01932"/>
<dbReference type="Proteomes" id="UP000011715">
    <property type="component" value="Unassembled WGS sequence"/>
</dbReference>
<proteinExistence type="predicted"/>
<reference evidence="2" key="1">
    <citation type="submission" date="2010-05" db="EMBL/GenBank/DDBJ databases">
        <title>The Genome Sequence of Magnaporthe poae strain ATCC 64411.</title>
        <authorList>
            <consortium name="The Broad Institute Genome Sequencing Platform"/>
            <consortium name="Broad Institute Genome Sequencing Center for Infectious Disease"/>
            <person name="Ma L.-J."/>
            <person name="Dead R."/>
            <person name="Young S."/>
            <person name="Zeng Q."/>
            <person name="Koehrsen M."/>
            <person name="Alvarado L."/>
            <person name="Berlin A."/>
            <person name="Chapman S.B."/>
            <person name="Chen Z."/>
            <person name="Freedman E."/>
            <person name="Gellesch M."/>
            <person name="Goldberg J."/>
            <person name="Griggs A."/>
            <person name="Gujja S."/>
            <person name="Heilman E.R."/>
            <person name="Heiman D."/>
            <person name="Hepburn T."/>
            <person name="Howarth C."/>
            <person name="Jen D."/>
            <person name="Larson L."/>
            <person name="Mehta T."/>
            <person name="Neiman D."/>
            <person name="Pearson M."/>
            <person name="Roberts A."/>
            <person name="Saif S."/>
            <person name="Shea T."/>
            <person name="Shenoy N."/>
            <person name="Sisk P."/>
            <person name="Stolte C."/>
            <person name="Sykes S."/>
            <person name="Walk T."/>
            <person name="White J."/>
            <person name="Yandava C."/>
            <person name="Haas B."/>
            <person name="Nusbaum C."/>
            <person name="Birren B."/>
        </authorList>
    </citation>
    <scope>NUCLEOTIDE SEQUENCE</scope>
    <source>
        <strain evidence="2">ATCC 64411</strain>
    </source>
</reference>
<dbReference type="EMBL" id="GL876967">
    <property type="protein sequence ID" value="KLU82864.1"/>
    <property type="molecule type" value="Genomic_DNA"/>
</dbReference>
<dbReference type="EMBL" id="ADBL01000483">
    <property type="status" value="NOT_ANNOTATED_CDS"/>
    <property type="molecule type" value="Genomic_DNA"/>
</dbReference>
<protein>
    <submittedName>
        <fullName evidence="2 3">Uncharacterized protein</fullName>
    </submittedName>
</protein>
<evidence type="ECO:0000313" key="2">
    <source>
        <dbReference type="EMBL" id="KLU82864.1"/>
    </source>
</evidence>
<reference evidence="2" key="3">
    <citation type="submission" date="2011-03" db="EMBL/GenBank/DDBJ databases">
        <title>Annotation of Magnaporthe poae ATCC 64411.</title>
        <authorList>
            <person name="Ma L.-J."/>
            <person name="Dead R."/>
            <person name="Young S.K."/>
            <person name="Zeng Q."/>
            <person name="Gargeya S."/>
            <person name="Fitzgerald M."/>
            <person name="Haas B."/>
            <person name="Abouelleil A."/>
            <person name="Alvarado L."/>
            <person name="Arachchi H.M."/>
            <person name="Berlin A."/>
            <person name="Brown A."/>
            <person name="Chapman S.B."/>
            <person name="Chen Z."/>
            <person name="Dunbar C."/>
            <person name="Freedman E."/>
            <person name="Gearin G."/>
            <person name="Gellesch M."/>
            <person name="Goldberg J."/>
            <person name="Griggs A."/>
            <person name="Gujja S."/>
            <person name="Heiman D."/>
            <person name="Howarth C."/>
            <person name="Larson L."/>
            <person name="Lui A."/>
            <person name="MacDonald P.J.P."/>
            <person name="Mehta T."/>
            <person name="Montmayeur A."/>
            <person name="Murphy C."/>
            <person name="Neiman D."/>
            <person name="Pearson M."/>
            <person name="Priest M."/>
            <person name="Roberts A."/>
            <person name="Saif S."/>
            <person name="Shea T."/>
            <person name="Shenoy N."/>
            <person name="Sisk P."/>
            <person name="Stolte C."/>
            <person name="Sykes S."/>
            <person name="Yandava C."/>
            <person name="Wortman J."/>
            <person name="Nusbaum C."/>
            <person name="Birren B."/>
        </authorList>
    </citation>
    <scope>NUCLEOTIDE SEQUENCE</scope>
    <source>
        <strain evidence="2">ATCC 64411</strain>
    </source>
</reference>
<reference evidence="4" key="2">
    <citation type="submission" date="2010-05" db="EMBL/GenBank/DDBJ databases">
        <title>The genome sequence of Magnaporthe poae strain ATCC 64411.</title>
        <authorList>
            <person name="Ma L.-J."/>
            <person name="Dead R."/>
            <person name="Young S."/>
            <person name="Zeng Q."/>
            <person name="Koehrsen M."/>
            <person name="Alvarado L."/>
            <person name="Berlin A."/>
            <person name="Chapman S.B."/>
            <person name="Chen Z."/>
            <person name="Freedman E."/>
            <person name="Gellesch M."/>
            <person name="Goldberg J."/>
            <person name="Griggs A."/>
            <person name="Gujja S."/>
            <person name="Heilman E.R."/>
            <person name="Heiman D."/>
            <person name="Hepburn T."/>
            <person name="Howarth C."/>
            <person name="Jen D."/>
            <person name="Larson L."/>
            <person name="Mehta T."/>
            <person name="Neiman D."/>
            <person name="Pearson M."/>
            <person name="Roberts A."/>
            <person name="Saif S."/>
            <person name="Shea T."/>
            <person name="Shenoy N."/>
            <person name="Sisk P."/>
            <person name="Stolte C."/>
            <person name="Sykes S."/>
            <person name="Walk T."/>
            <person name="White J."/>
            <person name="Yandava C."/>
            <person name="Haas B."/>
            <person name="Nusbaum C."/>
            <person name="Birren B."/>
        </authorList>
    </citation>
    <scope>NUCLEOTIDE SEQUENCE [LARGE SCALE GENOMIC DNA]</scope>
    <source>
        <strain evidence="4">ATCC 64411 / 73-15</strain>
    </source>
</reference>
<feature type="region of interest" description="Disordered" evidence="1">
    <location>
        <begin position="18"/>
        <end position="74"/>
    </location>
</feature>
<keyword evidence="4" id="KW-1185">Reference proteome</keyword>
<reference evidence="3" key="4">
    <citation type="journal article" date="2015" name="G3 (Bethesda)">
        <title>Genome sequences of three phytopathogenic species of the Magnaporthaceae family of fungi.</title>
        <authorList>
            <person name="Okagaki L.H."/>
            <person name="Nunes C.C."/>
            <person name="Sailsbery J."/>
            <person name="Clay B."/>
            <person name="Brown D."/>
            <person name="John T."/>
            <person name="Oh Y."/>
            <person name="Young N."/>
            <person name="Fitzgerald M."/>
            <person name="Haas B.J."/>
            <person name="Zeng Q."/>
            <person name="Young S."/>
            <person name="Adiconis X."/>
            <person name="Fan L."/>
            <person name="Levin J.Z."/>
            <person name="Mitchell T.K."/>
            <person name="Okubara P.A."/>
            <person name="Farman M.L."/>
            <person name="Kohn L.M."/>
            <person name="Birren B."/>
            <person name="Ma L.-J."/>
            <person name="Dean R.A."/>
        </authorList>
    </citation>
    <scope>NUCLEOTIDE SEQUENCE</scope>
    <source>
        <strain evidence="3">ATCC 64411 / 73-15</strain>
    </source>
</reference>
<feature type="compositionally biased region" description="Basic and acidic residues" evidence="1">
    <location>
        <begin position="62"/>
        <end position="74"/>
    </location>
</feature>
<reference evidence="3" key="5">
    <citation type="submission" date="2015-06" db="UniProtKB">
        <authorList>
            <consortium name="EnsemblFungi"/>
        </authorList>
    </citation>
    <scope>IDENTIFICATION</scope>
    <source>
        <strain evidence="3">ATCC 64411</strain>
    </source>
</reference>
<evidence type="ECO:0000313" key="3">
    <source>
        <dbReference type="EnsemblFungi" id="MAPG_01932T0"/>
    </source>
</evidence>
<evidence type="ECO:0000313" key="4">
    <source>
        <dbReference type="Proteomes" id="UP000011715"/>
    </source>
</evidence>
<name>A0A0C4DQ01_MAGP6</name>